<dbReference type="KEGG" id="ddi:DDB_G0272160"/>
<organism evidence="2 3">
    <name type="scientific">Dictyostelium discoideum</name>
    <name type="common">Social amoeba</name>
    <dbReference type="NCBI Taxonomy" id="44689"/>
    <lineage>
        <taxon>Eukaryota</taxon>
        <taxon>Amoebozoa</taxon>
        <taxon>Evosea</taxon>
        <taxon>Eumycetozoa</taxon>
        <taxon>Dictyostelia</taxon>
        <taxon>Dictyosteliales</taxon>
        <taxon>Dictyosteliaceae</taxon>
        <taxon>Dictyostelium</taxon>
    </lineage>
</organism>
<name>Q75JU3_DICDI</name>
<evidence type="ECO:0000256" key="1">
    <source>
        <dbReference type="SAM" id="MobiDB-lite"/>
    </source>
</evidence>
<protein>
    <submittedName>
        <fullName evidence="2">Uncharacterized protein</fullName>
    </submittedName>
</protein>
<comment type="caution">
    <text evidence="2">The sequence shown here is derived from an EMBL/GenBank/DDBJ whole genome shotgun (WGS) entry which is preliminary data.</text>
</comment>
<gene>
    <name evidence="2" type="ORF">DDB_G0272160</name>
</gene>
<accession>Q75JU3</accession>
<dbReference type="PaxDb" id="44689-DDB0168761"/>
<proteinExistence type="predicted"/>
<feature type="compositionally biased region" description="Pro residues" evidence="1">
    <location>
        <begin position="57"/>
        <end position="80"/>
    </location>
</feature>
<dbReference type="VEuPathDB" id="AmoebaDB:DDB_G0272160"/>
<keyword evidence="3" id="KW-1185">Reference proteome</keyword>
<dbReference type="InParanoid" id="Q75JU3"/>
<dbReference type="Proteomes" id="UP000002195">
    <property type="component" value="Unassembled WGS sequence"/>
</dbReference>
<evidence type="ECO:0000313" key="2">
    <source>
        <dbReference type="EMBL" id="EAL71232.1"/>
    </source>
</evidence>
<reference evidence="2 3" key="1">
    <citation type="journal article" date="2005" name="Nature">
        <title>The genome of the social amoeba Dictyostelium discoideum.</title>
        <authorList>
            <consortium name="The Dictyostelium discoideum Sequencing Consortium"/>
            <person name="Eichinger L."/>
            <person name="Pachebat J.A."/>
            <person name="Glockner G."/>
            <person name="Rajandream M.A."/>
            <person name="Sucgang R."/>
            <person name="Berriman M."/>
            <person name="Song J."/>
            <person name="Olsen R."/>
            <person name="Szafranski K."/>
            <person name="Xu Q."/>
            <person name="Tunggal B."/>
            <person name="Kummerfeld S."/>
            <person name="Madera M."/>
            <person name="Konfortov B.A."/>
            <person name="Rivero F."/>
            <person name="Bankier A.T."/>
            <person name="Lehmann R."/>
            <person name="Hamlin N."/>
            <person name="Davies R."/>
            <person name="Gaudet P."/>
            <person name="Fey P."/>
            <person name="Pilcher K."/>
            <person name="Chen G."/>
            <person name="Saunders D."/>
            <person name="Sodergren E."/>
            <person name="Davis P."/>
            <person name="Kerhornou A."/>
            <person name="Nie X."/>
            <person name="Hall N."/>
            <person name="Anjard C."/>
            <person name="Hemphill L."/>
            <person name="Bason N."/>
            <person name="Farbrother P."/>
            <person name="Desany B."/>
            <person name="Just E."/>
            <person name="Morio T."/>
            <person name="Rost R."/>
            <person name="Churcher C."/>
            <person name="Cooper J."/>
            <person name="Haydock S."/>
            <person name="van Driessche N."/>
            <person name="Cronin A."/>
            <person name="Goodhead I."/>
            <person name="Muzny D."/>
            <person name="Mourier T."/>
            <person name="Pain A."/>
            <person name="Lu M."/>
            <person name="Harper D."/>
            <person name="Lindsay R."/>
            <person name="Hauser H."/>
            <person name="James K."/>
            <person name="Quiles M."/>
            <person name="Madan Babu M."/>
            <person name="Saito T."/>
            <person name="Buchrieser C."/>
            <person name="Wardroper A."/>
            <person name="Felder M."/>
            <person name="Thangavelu M."/>
            <person name="Johnson D."/>
            <person name="Knights A."/>
            <person name="Loulseged H."/>
            <person name="Mungall K."/>
            <person name="Oliver K."/>
            <person name="Price C."/>
            <person name="Quail M.A."/>
            <person name="Urushihara H."/>
            <person name="Hernandez J."/>
            <person name="Rabbinowitsch E."/>
            <person name="Steffen D."/>
            <person name="Sanders M."/>
            <person name="Ma J."/>
            <person name="Kohara Y."/>
            <person name="Sharp S."/>
            <person name="Simmonds M."/>
            <person name="Spiegler S."/>
            <person name="Tivey A."/>
            <person name="Sugano S."/>
            <person name="White B."/>
            <person name="Walker D."/>
            <person name="Woodward J."/>
            <person name="Winckler T."/>
            <person name="Tanaka Y."/>
            <person name="Shaulsky G."/>
            <person name="Schleicher M."/>
            <person name="Weinstock G."/>
            <person name="Rosenthal A."/>
            <person name="Cox E.C."/>
            <person name="Chisholm R.L."/>
            <person name="Gibbs R."/>
            <person name="Loomis W.F."/>
            <person name="Platzer M."/>
            <person name="Kay R.R."/>
            <person name="Williams J."/>
            <person name="Dear P.H."/>
            <person name="Noegel A.A."/>
            <person name="Barrell B."/>
            <person name="Kuspa A."/>
        </authorList>
    </citation>
    <scope>NUCLEOTIDE SEQUENCE [LARGE SCALE GENOMIC DNA]</scope>
    <source>
        <strain evidence="2 3">AX4</strain>
    </source>
</reference>
<dbReference type="GeneID" id="8618417"/>
<sequence length="236" mass="26757">MNFHHEPSESPIFEAIENGQTRSLLNKTEIYRTLAKKYPIFSKFLIHVSLMTLPPAPLQENPKPPQQPVQPPPVPLPLTPLSPFQETPPSLSAPPPPPPPPPPSSQENPNLELPLGEPYEPRNDQVIEEHECNIKRISSNLREVINNIGKLPAPLNQPEHFLEPFTKIKFGPLKSKSVLNSLQHCVISFNRYLEFFEMNDQFIDQITIDSAISELCLILEEFLALNIYFLARVGHI</sequence>
<dbReference type="EMBL" id="AAFI02000008">
    <property type="protein sequence ID" value="EAL71232.1"/>
    <property type="molecule type" value="Genomic_DNA"/>
</dbReference>
<dbReference type="HOGENOM" id="CLU_1148999_0_0_1"/>
<accession>Q559T4</accession>
<feature type="region of interest" description="Disordered" evidence="1">
    <location>
        <begin position="57"/>
        <end position="120"/>
    </location>
</feature>
<dbReference type="RefSeq" id="XP_645250.1">
    <property type="nucleotide sequence ID" value="XM_640158.1"/>
</dbReference>
<dbReference type="AlphaFoldDB" id="Q75JU3"/>
<dbReference type="SUPFAM" id="SSF101447">
    <property type="entry name" value="Formin homology 2 domain (FH2 domain)"/>
    <property type="match status" value="1"/>
</dbReference>
<evidence type="ECO:0000313" key="3">
    <source>
        <dbReference type="Proteomes" id="UP000002195"/>
    </source>
</evidence>
<dbReference type="dictyBase" id="DDB_G0272160"/>
<feature type="compositionally biased region" description="Pro residues" evidence="1">
    <location>
        <begin position="91"/>
        <end position="104"/>
    </location>
</feature>